<dbReference type="PANTHER" id="PTHR11699">
    <property type="entry name" value="ALDEHYDE DEHYDROGENASE-RELATED"/>
    <property type="match status" value="1"/>
</dbReference>
<name>F0ZLI4_DICPU</name>
<dbReference type="FunFam" id="3.40.309.10:FF:000001">
    <property type="entry name" value="Mitochondrial aldehyde dehydrogenase 2"/>
    <property type="match status" value="1"/>
</dbReference>
<evidence type="ECO:0000313" key="6">
    <source>
        <dbReference type="EMBL" id="EGC35195.1"/>
    </source>
</evidence>
<organism evidence="6 7">
    <name type="scientific">Dictyostelium purpureum</name>
    <name type="common">Slime mold</name>
    <dbReference type="NCBI Taxonomy" id="5786"/>
    <lineage>
        <taxon>Eukaryota</taxon>
        <taxon>Amoebozoa</taxon>
        <taxon>Evosea</taxon>
        <taxon>Eumycetozoa</taxon>
        <taxon>Dictyostelia</taxon>
        <taxon>Dictyosteliales</taxon>
        <taxon>Dictyosteliaceae</taxon>
        <taxon>Dictyostelium</taxon>
    </lineage>
</organism>
<evidence type="ECO:0000256" key="1">
    <source>
        <dbReference type="ARBA" id="ARBA00009986"/>
    </source>
</evidence>
<dbReference type="Pfam" id="PF00171">
    <property type="entry name" value="Aldedh"/>
    <property type="match status" value="1"/>
</dbReference>
<feature type="active site" evidence="3">
    <location>
        <position position="253"/>
    </location>
</feature>
<dbReference type="OMA" id="WSNTFNK"/>
<dbReference type="VEuPathDB" id="AmoebaDB:DICPUDRAFT_152496"/>
<protein>
    <recommendedName>
        <fullName evidence="5">Aldehyde dehydrogenase domain-containing protein</fullName>
    </recommendedName>
</protein>
<dbReference type="PROSITE" id="PS00070">
    <property type="entry name" value="ALDEHYDE_DEHYDR_CYS"/>
    <property type="match status" value="1"/>
</dbReference>
<feature type="domain" description="Aldehyde dehydrogenase" evidence="5">
    <location>
        <begin position="22"/>
        <end position="475"/>
    </location>
</feature>
<sequence length="488" mass="53238">MSSNIKLPNTKLFINNEFVEPIHKKTIPVINPTTGKEICQVSEGDASDVDKAVKCAQDALEGEWGQMSAEDRGKLMYKLADLLEAEMERFVNLESLDNGKPLSGAREDLTVSIRCLRYFAGWCDKIQGKTIPINGQYTCFTKHEPMGVVALIVAWNYPLMLLCWKLGPALAAGCTIVAKPSEFTPLTSLLFCELVQKVLPKGVFNLVVGSGEVVGKALAEHMDIAKISFTGSTAVGKKIQQAAASNLKKVTLELGGKSPNIIFDDADIEYSANCSINAIFANMGQNCCAGSRLFVQENIYDAFVSFFTQKAKTLSVGNPFEDPNLGPLVSQIQLDRVLSFIEKGKSEGATCHLGGKRKGEEGYFVEPTIFTNVTDEMTIAKEEIFGPVISILKFKTVDEVIKRANNTKYGLAAGVFTKDISLAFNVTNKLKAGSVWINEYDLINPQIPFGGYKSSGFGKDLGSDSIDAYINIKAVVVSHKTMFAQQKQ</sequence>
<dbReference type="EMBL" id="GL871068">
    <property type="protein sequence ID" value="EGC35195.1"/>
    <property type="molecule type" value="Genomic_DNA"/>
</dbReference>
<reference evidence="7" key="1">
    <citation type="journal article" date="2011" name="Genome Biol.">
        <title>Comparative genomics of the social amoebae Dictyostelium discoideum and Dictyostelium purpureum.</title>
        <authorList>
            <consortium name="US DOE Joint Genome Institute (JGI-PGF)"/>
            <person name="Sucgang R."/>
            <person name="Kuo A."/>
            <person name="Tian X."/>
            <person name="Salerno W."/>
            <person name="Parikh A."/>
            <person name="Feasley C.L."/>
            <person name="Dalin E."/>
            <person name="Tu H."/>
            <person name="Huang E."/>
            <person name="Barry K."/>
            <person name="Lindquist E."/>
            <person name="Shapiro H."/>
            <person name="Bruce D."/>
            <person name="Schmutz J."/>
            <person name="Salamov A."/>
            <person name="Fey P."/>
            <person name="Gaudet P."/>
            <person name="Anjard C."/>
            <person name="Babu M.M."/>
            <person name="Basu S."/>
            <person name="Bushmanova Y."/>
            <person name="van der Wel H."/>
            <person name="Katoh-Kurasawa M."/>
            <person name="Dinh C."/>
            <person name="Coutinho P.M."/>
            <person name="Saito T."/>
            <person name="Elias M."/>
            <person name="Schaap P."/>
            <person name="Kay R.R."/>
            <person name="Henrissat B."/>
            <person name="Eichinger L."/>
            <person name="Rivero F."/>
            <person name="Putnam N.H."/>
            <person name="West C.M."/>
            <person name="Loomis W.F."/>
            <person name="Chisholm R.L."/>
            <person name="Shaulsky G."/>
            <person name="Strassmann J.E."/>
            <person name="Queller D.C."/>
            <person name="Kuspa A."/>
            <person name="Grigoriev I.V."/>
        </authorList>
    </citation>
    <scope>NUCLEOTIDE SEQUENCE [LARGE SCALE GENOMIC DNA]</scope>
    <source>
        <strain evidence="7">QSDP1</strain>
    </source>
</reference>
<dbReference type="SUPFAM" id="SSF53720">
    <property type="entry name" value="ALDH-like"/>
    <property type="match status" value="1"/>
</dbReference>
<gene>
    <name evidence="6" type="ORF">DICPUDRAFT_152496</name>
</gene>
<dbReference type="InterPro" id="IPR029510">
    <property type="entry name" value="Ald_DH_CS_GLU"/>
</dbReference>
<dbReference type="OrthoDB" id="310895at2759"/>
<dbReference type="CDD" id="cd07091">
    <property type="entry name" value="ALDH_F1-2_Ald2-like"/>
    <property type="match status" value="1"/>
</dbReference>
<dbReference type="InterPro" id="IPR016161">
    <property type="entry name" value="Ald_DH/histidinol_DH"/>
</dbReference>
<dbReference type="AlphaFoldDB" id="F0ZLI4"/>
<dbReference type="RefSeq" id="XP_003288283.1">
    <property type="nucleotide sequence ID" value="XM_003288235.1"/>
</dbReference>
<dbReference type="KEGG" id="dpp:DICPUDRAFT_152496"/>
<evidence type="ECO:0000313" key="7">
    <source>
        <dbReference type="Proteomes" id="UP000001064"/>
    </source>
</evidence>
<dbReference type="eggNOG" id="KOG2450">
    <property type="taxonomic scope" value="Eukaryota"/>
</dbReference>
<dbReference type="InParanoid" id="F0ZLI4"/>
<comment type="similarity">
    <text evidence="1 4">Belongs to the aldehyde dehydrogenase family.</text>
</comment>
<dbReference type="InterPro" id="IPR016162">
    <property type="entry name" value="Ald_DH_N"/>
</dbReference>
<dbReference type="FunFam" id="3.40.605.10:FF:000001">
    <property type="entry name" value="Aldehyde dehydrogenase 1"/>
    <property type="match status" value="1"/>
</dbReference>
<dbReference type="GO" id="GO:0004029">
    <property type="term" value="F:aldehyde dehydrogenase (NAD+) activity"/>
    <property type="evidence" value="ECO:0000318"/>
    <property type="project" value="GO_Central"/>
</dbReference>
<dbReference type="InterPro" id="IPR015590">
    <property type="entry name" value="Aldehyde_DH_dom"/>
</dbReference>
<accession>F0ZLI4</accession>
<evidence type="ECO:0000259" key="5">
    <source>
        <dbReference type="Pfam" id="PF00171"/>
    </source>
</evidence>
<dbReference type="Gene3D" id="3.40.605.10">
    <property type="entry name" value="Aldehyde Dehydrogenase, Chain A, domain 1"/>
    <property type="match status" value="1"/>
</dbReference>
<keyword evidence="2 4" id="KW-0560">Oxidoreductase</keyword>
<evidence type="ECO:0000256" key="2">
    <source>
        <dbReference type="ARBA" id="ARBA00023002"/>
    </source>
</evidence>
<dbReference type="Gene3D" id="3.40.309.10">
    <property type="entry name" value="Aldehyde Dehydrogenase, Chain A, domain 2"/>
    <property type="match status" value="1"/>
</dbReference>
<dbReference type="InterPro" id="IPR016163">
    <property type="entry name" value="Ald_DH_C"/>
</dbReference>
<dbReference type="PROSITE" id="PS00687">
    <property type="entry name" value="ALDEHYDE_DEHYDR_GLU"/>
    <property type="match status" value="1"/>
</dbReference>
<evidence type="ECO:0000256" key="4">
    <source>
        <dbReference type="RuleBase" id="RU003345"/>
    </source>
</evidence>
<dbReference type="Proteomes" id="UP000001064">
    <property type="component" value="Unassembled WGS sequence"/>
</dbReference>
<dbReference type="GeneID" id="10501691"/>
<proteinExistence type="inferred from homology"/>
<evidence type="ECO:0000256" key="3">
    <source>
        <dbReference type="PROSITE-ProRule" id="PRU10007"/>
    </source>
</evidence>
<keyword evidence="7" id="KW-1185">Reference proteome</keyword>
<dbReference type="InterPro" id="IPR016160">
    <property type="entry name" value="Ald_DH_CS_CYS"/>
</dbReference>
<dbReference type="STRING" id="5786.F0ZLI4"/>